<dbReference type="EMBL" id="DSFC01000078">
    <property type="protein sequence ID" value="HEV09036.1"/>
    <property type="molecule type" value="Genomic_DNA"/>
</dbReference>
<evidence type="ECO:0000259" key="7">
    <source>
        <dbReference type="Pfam" id="PF02878"/>
    </source>
</evidence>
<dbReference type="PANTHER" id="PTHR22572">
    <property type="entry name" value="SUGAR-1-PHOSPHATE GUANYL TRANSFERASE"/>
    <property type="match status" value="1"/>
</dbReference>
<comment type="similarity">
    <text evidence="2">Belongs to the phosphohexose mutase family.</text>
</comment>
<keyword evidence="4" id="KW-0396">Initiation factor</keyword>
<comment type="subcellular location">
    <subcellularLocation>
        <location evidence="1">Cytoplasm</location>
        <location evidence="1">Cytosol</location>
    </subcellularLocation>
</comment>
<dbReference type="SUPFAM" id="SSF53738">
    <property type="entry name" value="Phosphoglucomutase, first 3 domains"/>
    <property type="match status" value="2"/>
</dbReference>
<dbReference type="AlphaFoldDB" id="A0A832DRK8"/>
<dbReference type="SUPFAM" id="SSF51161">
    <property type="entry name" value="Trimeric LpxA-like enzymes"/>
    <property type="match status" value="1"/>
</dbReference>
<dbReference type="Gene3D" id="2.160.10.10">
    <property type="entry name" value="Hexapeptide repeat proteins"/>
    <property type="match status" value="1"/>
</dbReference>
<dbReference type="Pfam" id="PF02878">
    <property type="entry name" value="PGM_PMM_I"/>
    <property type="match status" value="1"/>
</dbReference>
<evidence type="ECO:0000259" key="9">
    <source>
        <dbReference type="Pfam" id="PF25084"/>
    </source>
</evidence>
<keyword evidence="5" id="KW-0648">Protein biosynthesis</keyword>
<dbReference type="SUPFAM" id="SSF55957">
    <property type="entry name" value="Phosphoglucomutase, C-terminal domain"/>
    <property type="match status" value="1"/>
</dbReference>
<evidence type="ECO:0000313" key="10">
    <source>
        <dbReference type="EMBL" id="HEV09036.1"/>
    </source>
</evidence>
<reference evidence="10" key="1">
    <citation type="journal article" date="2020" name="mSystems">
        <title>Genome- and Community-Level Interaction Insights into Carbon Utilization and Element Cycling Functions of Hydrothermarchaeota in Hydrothermal Sediment.</title>
        <authorList>
            <person name="Zhou Z."/>
            <person name="Liu Y."/>
            <person name="Xu W."/>
            <person name="Pan J."/>
            <person name="Luo Z.H."/>
            <person name="Li M."/>
        </authorList>
    </citation>
    <scope>NUCLEOTIDE SEQUENCE [LARGE SCALE GENOMIC DNA]</scope>
    <source>
        <strain evidence="10">SpSt-1257</strain>
    </source>
</reference>
<evidence type="ECO:0000259" key="6">
    <source>
        <dbReference type="Pfam" id="PF00483"/>
    </source>
</evidence>
<dbReference type="CDD" id="cd03356">
    <property type="entry name" value="LbH_G1P_AT_C_like"/>
    <property type="match status" value="1"/>
</dbReference>
<dbReference type="Gene3D" id="3.90.550.10">
    <property type="entry name" value="Spore Coat Polysaccharide Biosynthesis Protein SpsA, Chain A"/>
    <property type="match status" value="1"/>
</dbReference>
<name>A0A832DRK8_9AQUI</name>
<dbReference type="GO" id="GO:0005975">
    <property type="term" value="P:carbohydrate metabolic process"/>
    <property type="evidence" value="ECO:0007669"/>
    <property type="project" value="InterPro"/>
</dbReference>
<dbReference type="Pfam" id="PF02879">
    <property type="entry name" value="PGM_PMM_II"/>
    <property type="match status" value="1"/>
</dbReference>
<dbReference type="Gene3D" id="3.40.120.10">
    <property type="entry name" value="Alpha-D-Glucose-1,6-Bisphosphate, subunit A, domain 3"/>
    <property type="match status" value="3"/>
</dbReference>
<feature type="domain" description="Alpha-D-phosphohexomutase alpha/beta/alpha" evidence="7">
    <location>
        <begin position="385"/>
        <end position="514"/>
    </location>
</feature>
<dbReference type="InterPro" id="IPR005845">
    <property type="entry name" value="A-D-PHexomutase_a/b/a-II"/>
</dbReference>
<organism evidence="10">
    <name type="scientific">Sulfurihydrogenibium azorense</name>
    <dbReference type="NCBI Taxonomy" id="309806"/>
    <lineage>
        <taxon>Bacteria</taxon>
        <taxon>Pseudomonadati</taxon>
        <taxon>Aquificota</taxon>
        <taxon>Aquificia</taxon>
        <taxon>Aquificales</taxon>
        <taxon>Hydrogenothermaceae</taxon>
        <taxon>Sulfurihydrogenibium</taxon>
    </lineage>
</organism>
<dbReference type="InterPro" id="IPR029044">
    <property type="entry name" value="Nucleotide-diphossugar_trans"/>
</dbReference>
<sequence>MKAVVMAGGFGTRIQPLTNSIPKPMLPILNKPMMEHIIKKIKTLGITEIVILLYFKPEVIQNYFKDGKDLGIKIDYVLPDDDYGTAGAVKKAAKYLNERFIVISGDLVTDFDLKEVIGFHEAVKSKLTITLTSVEDPLQFGVVITDKDGKILRFLEKPGWGEVFSDTINTGIYVIEPEILDYIPDNVPFDFSKDLFPKLMKEGITLYGYNAKGYWRDVGNPESYREVNKDILQNKVKIDIEGEKINFDNGVLYTKTTDLPNDLKIHGKVVLDQNVKIGKNCYLENVVIGKNVYIGDNVYLKDCVLWWECKVDNNSKIVNGVICNNVEIGKNVKAEHGVIIAEGTEVRDNVQFEKDVIVWPNKLIEEGAIISSNLIWGDKWKASIFEGGKVSGRTNIELSNEMAAKLAASFGSILPAGKTILMSRDYHRASRMLKRSFLGGLLGAGLDVVDLKLMPMPVMRYLLSKSDAVAGVHFRQSPENPSITEILFFDSEGLPIDTNTEKSVERIFFRENFRRVNYNQIGEIKDDPIALKSYKEKFLSLMDKEVIQGHKFKVIVDLLNGSTAVIYPDIINSFSIENIILNAYFDEKKLSQISNLHRKSAEEISKMVKVLSLDCGFIMYPNGQRVVIISDEGEILSHETALLSILYLIDKTVNRQVKVYLPVYVPEVMDDMFENIIVERGKFIGLKHNFLKDYYFFANLEGNYAFTDMSFSYDGMFTSIKLLEMLAKTKMKISQVQKIIPPHTFIHKIVACPSNLKGKMMRKFTEEAIGKDSSFIDGVKIHLDRRTWILMIPDQYSDNLHLYVNSDSQEKAEATINEFVEKINRWIEEK</sequence>
<dbReference type="Pfam" id="PF00483">
    <property type="entry name" value="NTP_transferase"/>
    <property type="match status" value="1"/>
</dbReference>
<protein>
    <submittedName>
        <fullName evidence="10">Mannose-1-phosphate guanyltransferase</fullName>
    </submittedName>
</protein>
<dbReference type="GO" id="GO:0016868">
    <property type="term" value="F:intramolecular phosphotransferase activity"/>
    <property type="evidence" value="ECO:0007669"/>
    <property type="project" value="InterPro"/>
</dbReference>
<dbReference type="SUPFAM" id="SSF53448">
    <property type="entry name" value="Nucleotide-diphospho-sugar transferases"/>
    <property type="match status" value="1"/>
</dbReference>
<dbReference type="InterPro" id="IPR016055">
    <property type="entry name" value="A-D-PHexomutase_a/b/a-I/II/III"/>
</dbReference>
<accession>A0A832DRK8</accession>
<feature type="domain" description="Alpha-D-phosphohexomutase alpha/beta/alpha" evidence="8">
    <location>
        <begin position="533"/>
        <end position="632"/>
    </location>
</feature>
<dbReference type="InterPro" id="IPR011004">
    <property type="entry name" value="Trimer_LpxA-like_sf"/>
</dbReference>
<dbReference type="InterPro" id="IPR036900">
    <property type="entry name" value="A-D-PHexomutase_C_sf"/>
</dbReference>
<proteinExistence type="inferred from homology"/>
<dbReference type="InterPro" id="IPR056764">
    <property type="entry name" value="LbH_EIF2B3/5"/>
</dbReference>
<keyword evidence="3" id="KW-0963">Cytoplasm</keyword>
<feature type="domain" description="EIF2B subunit epsilon/gamma LbH" evidence="9">
    <location>
        <begin position="255"/>
        <end position="351"/>
    </location>
</feature>
<gene>
    <name evidence="10" type="ORF">ENO34_01400</name>
</gene>
<evidence type="ECO:0000256" key="3">
    <source>
        <dbReference type="ARBA" id="ARBA00022490"/>
    </source>
</evidence>
<evidence type="ECO:0000259" key="8">
    <source>
        <dbReference type="Pfam" id="PF02879"/>
    </source>
</evidence>
<evidence type="ECO:0000256" key="1">
    <source>
        <dbReference type="ARBA" id="ARBA00004514"/>
    </source>
</evidence>
<dbReference type="Pfam" id="PF25084">
    <property type="entry name" value="LbH_EIF2B"/>
    <property type="match status" value="1"/>
</dbReference>
<dbReference type="InterPro" id="IPR050486">
    <property type="entry name" value="Mannose-1P_guanyltransferase"/>
</dbReference>
<evidence type="ECO:0000256" key="2">
    <source>
        <dbReference type="ARBA" id="ARBA00010231"/>
    </source>
</evidence>
<dbReference type="InterPro" id="IPR005835">
    <property type="entry name" value="NTP_transferase_dom"/>
</dbReference>
<dbReference type="Gene3D" id="3.30.310.50">
    <property type="entry name" value="Alpha-D-phosphohexomutase, C-terminal domain"/>
    <property type="match status" value="1"/>
</dbReference>
<feature type="domain" description="Nucleotidyl transferase" evidence="6">
    <location>
        <begin position="2"/>
        <end position="233"/>
    </location>
</feature>
<comment type="caution">
    <text evidence="10">The sequence shown here is derived from an EMBL/GenBank/DDBJ whole genome shotgun (WGS) entry which is preliminary data.</text>
</comment>
<dbReference type="InterPro" id="IPR005844">
    <property type="entry name" value="A-D-PHexomutase_a/b/a-I"/>
</dbReference>
<evidence type="ECO:0000256" key="4">
    <source>
        <dbReference type="ARBA" id="ARBA00022540"/>
    </source>
</evidence>
<dbReference type="Proteomes" id="UP000885621">
    <property type="component" value="Unassembled WGS sequence"/>
</dbReference>
<dbReference type="CDD" id="cd04181">
    <property type="entry name" value="NTP_transferase"/>
    <property type="match status" value="1"/>
</dbReference>
<evidence type="ECO:0000256" key="5">
    <source>
        <dbReference type="ARBA" id="ARBA00022917"/>
    </source>
</evidence>